<dbReference type="EMBL" id="PUHR01000017">
    <property type="protein sequence ID" value="KAG0670988.1"/>
    <property type="molecule type" value="Genomic_DNA"/>
</dbReference>
<keyword evidence="2" id="KW-1133">Transmembrane helix</keyword>
<keyword evidence="2" id="KW-0812">Transmembrane</keyword>
<keyword evidence="2" id="KW-0472">Membrane</keyword>
<dbReference type="SUPFAM" id="SSF52025">
    <property type="entry name" value="PA domain"/>
    <property type="match status" value="1"/>
</dbReference>
<dbReference type="PANTHER" id="PTHR10404:SF72">
    <property type="entry name" value="ZINC METALLOPROTEASE TRE2-RELATED"/>
    <property type="match status" value="1"/>
</dbReference>
<dbReference type="Gene3D" id="3.50.30.30">
    <property type="match status" value="1"/>
</dbReference>
<feature type="transmembrane region" description="Helical" evidence="2">
    <location>
        <begin position="146"/>
        <end position="163"/>
    </location>
</feature>
<dbReference type="CDD" id="cd00538">
    <property type="entry name" value="PA"/>
    <property type="match status" value="1"/>
</dbReference>
<dbReference type="Gene3D" id="1.20.930.40">
    <property type="entry name" value="Transferrin receptor-like, dimerisation domain"/>
    <property type="match status" value="1"/>
</dbReference>
<evidence type="ECO:0000313" key="4">
    <source>
        <dbReference type="EMBL" id="KAG0670988.1"/>
    </source>
</evidence>
<keyword evidence="5" id="KW-1185">Reference proteome</keyword>
<gene>
    <name evidence="4" type="ORF">C6P45_001495</name>
</gene>
<evidence type="ECO:0000313" key="5">
    <source>
        <dbReference type="Proteomes" id="UP000750334"/>
    </source>
</evidence>
<dbReference type="SUPFAM" id="SSF53187">
    <property type="entry name" value="Zn-dependent exopeptidases"/>
    <property type="match status" value="1"/>
</dbReference>
<dbReference type="AlphaFoldDB" id="A0A9P6WFD1"/>
<dbReference type="OrthoDB" id="5841748at2759"/>
<proteinExistence type="predicted"/>
<dbReference type="Gene3D" id="3.40.630.10">
    <property type="entry name" value="Zn peptidases"/>
    <property type="match status" value="1"/>
</dbReference>
<feature type="compositionally biased region" description="Basic and acidic residues" evidence="1">
    <location>
        <begin position="19"/>
        <end position="36"/>
    </location>
</feature>
<dbReference type="Pfam" id="PF04253">
    <property type="entry name" value="TFR_dimer"/>
    <property type="match status" value="1"/>
</dbReference>
<name>A0A9P6WFD1_MAUEX</name>
<dbReference type="InterPro" id="IPR046450">
    <property type="entry name" value="PA_dom_sf"/>
</dbReference>
<reference evidence="4 5" key="1">
    <citation type="submission" date="2020-11" db="EMBL/GenBank/DDBJ databases">
        <title>Kefir isolates.</title>
        <authorList>
            <person name="Marcisauskas S."/>
            <person name="Kim Y."/>
            <person name="Blasche S."/>
        </authorList>
    </citation>
    <scope>NUCLEOTIDE SEQUENCE [LARGE SCALE GENOMIC DNA]</scope>
    <source>
        <strain evidence="4 5">OG2</strain>
    </source>
</reference>
<dbReference type="SUPFAM" id="SSF47672">
    <property type="entry name" value="Transferrin receptor-like dimerisation domain"/>
    <property type="match status" value="1"/>
</dbReference>
<evidence type="ECO:0000256" key="2">
    <source>
        <dbReference type="SAM" id="Phobius"/>
    </source>
</evidence>
<feature type="compositionally biased region" description="Polar residues" evidence="1">
    <location>
        <begin position="1"/>
        <end position="10"/>
    </location>
</feature>
<dbReference type="Proteomes" id="UP000750334">
    <property type="component" value="Unassembled WGS sequence"/>
</dbReference>
<evidence type="ECO:0000259" key="3">
    <source>
        <dbReference type="Pfam" id="PF04253"/>
    </source>
</evidence>
<feature type="domain" description="Transferrin receptor-like dimerisation" evidence="3">
    <location>
        <begin position="681"/>
        <end position="810"/>
    </location>
</feature>
<dbReference type="InterPro" id="IPR007365">
    <property type="entry name" value="TFR-like_dimer_dom"/>
</dbReference>
<feature type="region of interest" description="Disordered" evidence="1">
    <location>
        <begin position="1"/>
        <end position="70"/>
    </location>
</feature>
<dbReference type="InterPro" id="IPR039373">
    <property type="entry name" value="Peptidase_M28B"/>
</dbReference>
<dbReference type="InterPro" id="IPR036757">
    <property type="entry name" value="TFR-like_dimer_dom_sf"/>
</dbReference>
<accession>A0A9P6WFD1</accession>
<dbReference type="GO" id="GO:0004180">
    <property type="term" value="F:carboxypeptidase activity"/>
    <property type="evidence" value="ECO:0007669"/>
    <property type="project" value="TreeGrafter"/>
</dbReference>
<comment type="caution">
    <text evidence="4">The sequence shown here is derived from an EMBL/GenBank/DDBJ whole genome shotgun (WGS) entry which is preliminary data.</text>
</comment>
<evidence type="ECO:0000256" key="1">
    <source>
        <dbReference type="SAM" id="MobiDB-lite"/>
    </source>
</evidence>
<organism evidence="4 5">
    <name type="scientific">Maudiozyma exigua</name>
    <name type="common">Yeast</name>
    <name type="synonym">Kazachstania exigua</name>
    <dbReference type="NCBI Taxonomy" id="34358"/>
    <lineage>
        <taxon>Eukaryota</taxon>
        <taxon>Fungi</taxon>
        <taxon>Dikarya</taxon>
        <taxon>Ascomycota</taxon>
        <taxon>Saccharomycotina</taxon>
        <taxon>Saccharomycetes</taxon>
        <taxon>Saccharomycetales</taxon>
        <taxon>Saccharomycetaceae</taxon>
        <taxon>Maudiozyma</taxon>
    </lineage>
</organism>
<protein>
    <recommendedName>
        <fullName evidence="3">Transferrin receptor-like dimerisation domain-containing protein</fullName>
    </recommendedName>
</protein>
<dbReference type="PANTHER" id="PTHR10404">
    <property type="entry name" value="N-ACETYLATED-ALPHA-LINKED ACIDIC DIPEPTIDASE"/>
    <property type="match status" value="1"/>
</dbReference>
<sequence length="819" mass="94218">MSRNYLSVPTGSESGSSSRSKEQRSLLHPPTYERVDSQSQESASIDFDLESENYNNSDDHDNDNDNSTHFSSDMDFEDIDSFMENGGTIPHSLSKLKYLQYTINKTLIRPVQMNIVNPLNELQLMMNNEIDRYLNQFGNPLILKRFIYIVFMTVILWFIVYFGDFTTGIAKGSKGSFSSQRILFDYSKKIINLEKFETDLEYLSSMDHGSGTKGDILMKDYIKKNFEKNGLDEVFENELKTYSNYPSNESTLSVFHTNLKQLITIELTDENYTPLNINGELRKLSLVYGHYGTYSELKQLHKISVLGKDTGNYILLLKYNKEIMVSEQILTAQKFNAKGIIFISQEYNGNKNILQMKSAGLPQYATGDILTPGYYGSKVNGISPEDSKLLTNIPIVTLTRKQGEILMSKLSKTGLLYKDGQYSGNINDLRIDLKSRTVEKRRQPLYNIIGRIDGREQNNKAIIIGTARTVHGPGASYPNFGTATLMNLAEILQNLKYRFNWRPLRTIYFASFGGSEFNFAGSTEQVELDMLPIHDGVYAYLDISQLGLTDEINIQTNPLMTKLFNKEAKYMRSFNVSTCPIQQYGDWIPFLANGVPSAALASPPVKERMMPIETIQDTFDMIHELLQEKGNQDNVKDIIFFLVEVVLKLIDDPIIPFDVVDYVQEIDTSVQSMLKLYKRRIDLAAMLRNILKWKKTSYSWKLWLDHWTDSVWKKGTSSENEENKENRLRWNDHLSKINKLMCHDYGLPRRAFYKNILFGPPLWNEKFFDSHDYNPWSFPGVKDAISEHDWKLADEEVKLVGQMFSDSSEEFMKDLKILV</sequence>